<dbReference type="Pfam" id="PF26191">
    <property type="entry name" value="RING-HC_RBR_RNF216"/>
    <property type="match status" value="1"/>
</dbReference>
<dbReference type="EMBL" id="LK023325">
    <property type="protein sequence ID" value="CDS08444.1"/>
    <property type="molecule type" value="Genomic_DNA"/>
</dbReference>
<organism evidence="9">
    <name type="scientific">Lichtheimia ramosa</name>
    <dbReference type="NCBI Taxonomy" id="688394"/>
    <lineage>
        <taxon>Eukaryota</taxon>
        <taxon>Fungi</taxon>
        <taxon>Fungi incertae sedis</taxon>
        <taxon>Mucoromycota</taxon>
        <taxon>Mucoromycotina</taxon>
        <taxon>Mucoromycetes</taxon>
        <taxon>Mucorales</taxon>
        <taxon>Lichtheimiaceae</taxon>
        <taxon>Lichtheimia</taxon>
    </lineage>
</organism>
<dbReference type="GO" id="GO:0016740">
    <property type="term" value="F:transferase activity"/>
    <property type="evidence" value="ECO:0007669"/>
    <property type="project" value="UniProtKB-KW"/>
</dbReference>
<proteinExistence type="predicted"/>
<dbReference type="Pfam" id="PF26200">
    <property type="entry name" value="Rcat_RNF216"/>
    <property type="match status" value="1"/>
</dbReference>
<evidence type="ECO:0000313" key="9">
    <source>
        <dbReference type="EMBL" id="CDS08444.1"/>
    </source>
</evidence>
<dbReference type="SUPFAM" id="SSF57850">
    <property type="entry name" value="RING/U-box"/>
    <property type="match status" value="1"/>
</dbReference>
<evidence type="ECO:0000256" key="7">
    <source>
        <dbReference type="ARBA" id="ARBA00022833"/>
    </source>
</evidence>
<reference evidence="9" key="1">
    <citation type="journal article" date="2014" name="Genome Announc.">
        <title>De novo whole-genome sequence and genome annotation of Lichtheimia ramosa.</title>
        <authorList>
            <person name="Linde J."/>
            <person name="Schwartze V."/>
            <person name="Binder U."/>
            <person name="Lass-Florl C."/>
            <person name="Voigt K."/>
            <person name="Horn F."/>
        </authorList>
    </citation>
    <scope>NUCLEOTIDE SEQUENCE</scope>
    <source>
        <strain evidence="9">JMRC FSU:6197</strain>
    </source>
</reference>
<protein>
    <recommendedName>
        <fullName evidence="8">RING-type domain-containing protein</fullName>
    </recommendedName>
</protein>
<sequence>MSFRPYAAISRFTEKHDMHSDQDRVERMNNALRILATEIFPDCQVGHLREKLQSYDHHYIEKVTEEMLQERTWPERLDYAQFHRSEMIKSDRYKNQALEQLAVDFPKICRSSIRAVMAENNWDYVKSYDQLSDMGAGGFWRTIRNLIRHWKPPRLSLSSSSSSSDLEIDLDQDIHIIRRRALDAQMEKDHILAQQINASTEYDTLLECECCYGDYALEQLVYCSHGEHGFCYDCIKRFVAEGLFGQGNLRGVTRIPCITVDECDGCLQNGMLQRILPADMWMAYERSLLEHFEGDRQMVRCQACGYAELDESLRPLHPTTLSWIITAARWLLMCDISNILETAYDRIACERRGTIFRCRHPECSKLTCLQCHQIVRGLHKCFEKEQDGLRLYVEQAMVDAVKRTCPLCNLSFQKADGCNKVVCQCGYAMCYVCRKDIRKESYGHFCEHFREVPGEPCRHCNKCDLYKTDPEDQAIKKAAEKARQEYLSSHPELTLSPQHYPNIGPASMRHRIGKCLFNFVIIIKTNKAHYRWLATNVTLMDREASS</sequence>
<dbReference type="Gene3D" id="3.30.40.10">
    <property type="entry name" value="Zinc/RING finger domain, C3HC4 (zinc finger)"/>
    <property type="match status" value="1"/>
</dbReference>
<dbReference type="PANTHER" id="PTHR22770:SF42">
    <property type="entry name" value="FINGER PROTEIN (ZIN), PUTATIVE (AFU_ORTHOLOGUE AFUA_4G03910)-RELATED"/>
    <property type="match status" value="1"/>
</dbReference>
<dbReference type="InterPro" id="IPR051628">
    <property type="entry name" value="LUBAC_E3_Ligases"/>
</dbReference>
<dbReference type="PANTHER" id="PTHR22770">
    <property type="entry name" value="UBIQUITIN CONJUGATING ENZYME 7 INTERACTING PROTEIN-RELATED"/>
    <property type="match status" value="1"/>
</dbReference>
<keyword evidence="5" id="KW-0863">Zinc-finger</keyword>
<gene>
    <name evidence="9" type="ORF">LRAMOSA09806</name>
</gene>
<name>A0A077WMX9_9FUNG</name>
<dbReference type="OrthoDB" id="10009520at2759"/>
<evidence type="ECO:0000256" key="1">
    <source>
        <dbReference type="ARBA" id="ARBA00004906"/>
    </source>
</evidence>
<keyword evidence="4" id="KW-0677">Repeat</keyword>
<dbReference type="Gene3D" id="1.20.120.1750">
    <property type="match status" value="1"/>
</dbReference>
<dbReference type="CDD" id="cd16630">
    <property type="entry name" value="RING-HC_RBR_RNF216"/>
    <property type="match status" value="1"/>
</dbReference>
<evidence type="ECO:0000256" key="2">
    <source>
        <dbReference type="ARBA" id="ARBA00022679"/>
    </source>
</evidence>
<keyword evidence="2" id="KW-0808">Transferase</keyword>
<dbReference type="InterPro" id="IPR047546">
    <property type="entry name" value="Rcat_RBR_RNF216"/>
</dbReference>
<evidence type="ECO:0000259" key="8">
    <source>
        <dbReference type="PROSITE" id="PS51873"/>
    </source>
</evidence>
<comment type="pathway">
    <text evidence="1">Protein modification; protein ubiquitination.</text>
</comment>
<dbReference type="InterPro" id="IPR013083">
    <property type="entry name" value="Znf_RING/FYVE/PHD"/>
</dbReference>
<dbReference type="PROSITE" id="PS51873">
    <property type="entry name" value="TRIAD"/>
    <property type="match status" value="1"/>
</dbReference>
<keyword evidence="7" id="KW-0862">Zinc</keyword>
<evidence type="ECO:0000256" key="3">
    <source>
        <dbReference type="ARBA" id="ARBA00022723"/>
    </source>
</evidence>
<dbReference type="InterPro" id="IPR047544">
    <property type="entry name" value="RING-HC_RBR_RNF216"/>
</dbReference>
<feature type="domain" description="RING-type" evidence="8">
    <location>
        <begin position="204"/>
        <end position="452"/>
    </location>
</feature>
<evidence type="ECO:0000256" key="5">
    <source>
        <dbReference type="ARBA" id="ARBA00022771"/>
    </source>
</evidence>
<keyword evidence="3" id="KW-0479">Metal-binding</keyword>
<dbReference type="InterPro" id="IPR044066">
    <property type="entry name" value="TRIAD_supradom"/>
</dbReference>
<dbReference type="AlphaFoldDB" id="A0A077WMX9"/>
<evidence type="ECO:0000256" key="4">
    <source>
        <dbReference type="ARBA" id="ARBA00022737"/>
    </source>
</evidence>
<evidence type="ECO:0000256" key="6">
    <source>
        <dbReference type="ARBA" id="ARBA00022786"/>
    </source>
</evidence>
<keyword evidence="6" id="KW-0833">Ubl conjugation pathway</keyword>
<dbReference type="CDD" id="cd20353">
    <property type="entry name" value="Rcat_RBR_RNF216"/>
    <property type="match status" value="1"/>
</dbReference>
<accession>A0A077WMX9</accession>
<dbReference type="GO" id="GO:0008270">
    <property type="term" value="F:zinc ion binding"/>
    <property type="evidence" value="ECO:0007669"/>
    <property type="project" value="UniProtKB-KW"/>
</dbReference>